<evidence type="ECO:0000313" key="3">
    <source>
        <dbReference type="Proteomes" id="UP001152049"/>
    </source>
</evidence>
<keyword evidence="3" id="KW-1185">Reference proteome</keyword>
<evidence type="ECO:0000256" key="1">
    <source>
        <dbReference type="SAM" id="MobiDB-lite"/>
    </source>
</evidence>
<feature type="compositionally biased region" description="Acidic residues" evidence="1">
    <location>
        <begin position="13"/>
        <end position="25"/>
    </location>
</feature>
<sequence>MEEEKVDRRAGEEEIEPEMGEEGDDVERAERAEQAETEEAGGRPTGQQTSTGARAQVGIGPALAGNVVSAVALVELQEEAEEEEEPVQRQMLLELMLAVLGEEKKKVVVAKNTQEVGDIAAGRDADNQS</sequence>
<proteinExistence type="predicted"/>
<dbReference type="EMBL" id="JAOQAZ010000014">
    <property type="protein sequence ID" value="KAJ4259613.1"/>
    <property type="molecule type" value="Genomic_DNA"/>
</dbReference>
<evidence type="ECO:0000313" key="2">
    <source>
        <dbReference type="EMBL" id="KAJ4259613.1"/>
    </source>
</evidence>
<protein>
    <submittedName>
        <fullName evidence="2">Uncharacterized protein</fullName>
    </submittedName>
</protein>
<dbReference type="AlphaFoldDB" id="A0A9W8RYQ3"/>
<reference evidence="2" key="1">
    <citation type="submission" date="2022-09" db="EMBL/GenBank/DDBJ databases">
        <title>Fusarium specimens isolated from Avocado Roots.</title>
        <authorList>
            <person name="Stajich J."/>
            <person name="Roper C."/>
            <person name="Heimlech-Rivalta G."/>
        </authorList>
    </citation>
    <scope>NUCLEOTIDE SEQUENCE</scope>
    <source>
        <strain evidence="2">CF00136</strain>
    </source>
</reference>
<gene>
    <name evidence="2" type="ORF">NW762_007543</name>
</gene>
<feature type="compositionally biased region" description="Basic and acidic residues" evidence="1">
    <location>
        <begin position="1"/>
        <end position="12"/>
    </location>
</feature>
<comment type="caution">
    <text evidence="2">The sequence shown here is derived from an EMBL/GenBank/DDBJ whole genome shotgun (WGS) entry which is preliminary data.</text>
</comment>
<dbReference type="Proteomes" id="UP001152049">
    <property type="component" value="Unassembled WGS sequence"/>
</dbReference>
<accession>A0A9W8RYQ3</accession>
<organism evidence="2 3">
    <name type="scientific">Fusarium torreyae</name>
    <dbReference type="NCBI Taxonomy" id="1237075"/>
    <lineage>
        <taxon>Eukaryota</taxon>
        <taxon>Fungi</taxon>
        <taxon>Dikarya</taxon>
        <taxon>Ascomycota</taxon>
        <taxon>Pezizomycotina</taxon>
        <taxon>Sordariomycetes</taxon>
        <taxon>Hypocreomycetidae</taxon>
        <taxon>Hypocreales</taxon>
        <taxon>Nectriaceae</taxon>
        <taxon>Fusarium</taxon>
    </lineage>
</organism>
<name>A0A9W8RYQ3_9HYPO</name>
<feature type="region of interest" description="Disordered" evidence="1">
    <location>
        <begin position="1"/>
        <end position="57"/>
    </location>
</feature>